<keyword evidence="8 10" id="KW-0472">Membrane</keyword>
<evidence type="ECO:0000256" key="7">
    <source>
        <dbReference type="ARBA" id="ARBA00023065"/>
    </source>
</evidence>
<dbReference type="GO" id="GO:0042910">
    <property type="term" value="F:xenobiotic transmembrane transporter activity"/>
    <property type="evidence" value="ECO:0007669"/>
    <property type="project" value="InterPro"/>
</dbReference>
<dbReference type="PANTHER" id="PTHR43298">
    <property type="entry name" value="MULTIDRUG RESISTANCE PROTEIN NORM-RELATED"/>
    <property type="match status" value="1"/>
</dbReference>
<feature type="transmembrane region" description="Helical" evidence="10">
    <location>
        <begin position="358"/>
        <end position="379"/>
    </location>
</feature>
<comment type="subcellular location">
    <subcellularLocation>
        <location evidence="1">Cell membrane</location>
        <topology evidence="1">Multi-pass membrane protein</topology>
    </subcellularLocation>
</comment>
<keyword evidence="4" id="KW-1003">Cell membrane</keyword>
<keyword evidence="6 10" id="KW-1133">Transmembrane helix</keyword>
<keyword evidence="3" id="KW-0050">Antiport</keyword>
<dbReference type="GO" id="GO:0006811">
    <property type="term" value="P:monoatomic ion transport"/>
    <property type="evidence" value="ECO:0007669"/>
    <property type="project" value="UniProtKB-KW"/>
</dbReference>
<dbReference type="OrthoDB" id="9776324at2"/>
<feature type="transmembrane region" description="Helical" evidence="10">
    <location>
        <begin position="20"/>
        <end position="37"/>
    </location>
</feature>
<organism evidence="11 12">
    <name type="scientific">Desulfobaculum bizertense DSM 18034</name>
    <dbReference type="NCBI Taxonomy" id="1121442"/>
    <lineage>
        <taxon>Bacteria</taxon>
        <taxon>Pseudomonadati</taxon>
        <taxon>Thermodesulfobacteriota</taxon>
        <taxon>Desulfovibrionia</taxon>
        <taxon>Desulfovibrionales</taxon>
        <taxon>Desulfovibrionaceae</taxon>
        <taxon>Desulfobaculum</taxon>
    </lineage>
</organism>
<evidence type="ECO:0000256" key="5">
    <source>
        <dbReference type="ARBA" id="ARBA00022692"/>
    </source>
</evidence>
<feature type="transmembrane region" description="Helical" evidence="10">
    <location>
        <begin position="235"/>
        <end position="264"/>
    </location>
</feature>
<dbReference type="PANTHER" id="PTHR43298:SF2">
    <property type="entry name" value="FMN_FAD EXPORTER YEEO-RELATED"/>
    <property type="match status" value="1"/>
</dbReference>
<keyword evidence="7" id="KW-0406">Ion transport</keyword>
<evidence type="ECO:0000256" key="9">
    <source>
        <dbReference type="ARBA" id="ARBA00031636"/>
    </source>
</evidence>
<sequence>MPTEKASYRAIWNLSWPQILMMFFHFWVGFIDVYVAGKLNREVQASLGLITNCLFFLLIIAQSVANGAVAAVSQSMGAELKRRAQRYIGLCMELALLGGVAIMGVGLLFRDELLLLLQVPPEIQSITSEFLGVYALLLPSYYLLLITNAVFRARKEVMLPLFAMILITVVNTAADFGLGLGMWGLPRMGYRGLAWATFWSVMAGSALNLFQIWRKGLLTSETFPPMRWIRSALPYLYKVAWPAGLMQVLWQTGYLVLFAIVARLPVENISALAGMTVGLRVEAVLFLPGVAFNMTASVLVGNALGAGNPDLARRYGFQVWGVGVVGMSLVTMIVWQYIPELCRFMTPDLAVQPQMADYLFYNLIAIPFTLTSIIIGGALNGAGATWYPMWIFGFTVWCFRLPMAWYLGHEIMQSSTGVWISQLSSQVVQAALLLGVFAYGNWQRFGLMSKRKKNGKSA</sequence>
<dbReference type="EMBL" id="FUYA01000001">
    <property type="protein sequence ID" value="SKA62770.1"/>
    <property type="molecule type" value="Genomic_DNA"/>
</dbReference>
<dbReference type="GO" id="GO:0005886">
    <property type="term" value="C:plasma membrane"/>
    <property type="evidence" value="ECO:0007669"/>
    <property type="project" value="UniProtKB-SubCell"/>
</dbReference>
<dbReference type="InterPro" id="IPR048279">
    <property type="entry name" value="MdtK-like"/>
</dbReference>
<evidence type="ECO:0000256" key="8">
    <source>
        <dbReference type="ARBA" id="ARBA00023136"/>
    </source>
</evidence>
<dbReference type="CDD" id="cd13137">
    <property type="entry name" value="MATE_NorM_like"/>
    <property type="match status" value="1"/>
</dbReference>
<feature type="transmembrane region" description="Helical" evidence="10">
    <location>
        <begin position="158"/>
        <end position="180"/>
    </location>
</feature>
<proteinExistence type="predicted"/>
<feature type="transmembrane region" description="Helical" evidence="10">
    <location>
        <begin position="49"/>
        <end position="69"/>
    </location>
</feature>
<evidence type="ECO:0000256" key="10">
    <source>
        <dbReference type="SAM" id="Phobius"/>
    </source>
</evidence>
<feature type="transmembrane region" description="Helical" evidence="10">
    <location>
        <begin position="386"/>
        <end position="407"/>
    </location>
</feature>
<gene>
    <name evidence="11" type="ORF">SAMN02745702_00024</name>
</gene>
<evidence type="ECO:0000256" key="1">
    <source>
        <dbReference type="ARBA" id="ARBA00004651"/>
    </source>
</evidence>
<keyword evidence="5 10" id="KW-0812">Transmembrane</keyword>
<evidence type="ECO:0000256" key="4">
    <source>
        <dbReference type="ARBA" id="ARBA00022475"/>
    </source>
</evidence>
<evidence type="ECO:0000313" key="12">
    <source>
        <dbReference type="Proteomes" id="UP000189733"/>
    </source>
</evidence>
<evidence type="ECO:0000313" key="11">
    <source>
        <dbReference type="EMBL" id="SKA62770.1"/>
    </source>
</evidence>
<keyword evidence="12" id="KW-1185">Reference proteome</keyword>
<dbReference type="AlphaFoldDB" id="A0A1T4VCU0"/>
<dbReference type="RefSeq" id="WP_078683360.1">
    <property type="nucleotide sequence ID" value="NZ_FUYA01000001.1"/>
</dbReference>
<feature type="transmembrane region" description="Helical" evidence="10">
    <location>
        <begin position="130"/>
        <end position="151"/>
    </location>
</feature>
<reference evidence="11 12" key="1">
    <citation type="submission" date="2017-02" db="EMBL/GenBank/DDBJ databases">
        <authorList>
            <person name="Peterson S.W."/>
        </authorList>
    </citation>
    <scope>NUCLEOTIDE SEQUENCE [LARGE SCALE GENOMIC DNA]</scope>
    <source>
        <strain evidence="11 12">DSM 18034</strain>
    </source>
</reference>
<protein>
    <recommendedName>
        <fullName evidence="9">Multidrug-efflux transporter</fullName>
    </recommendedName>
</protein>
<dbReference type="InterPro" id="IPR002528">
    <property type="entry name" value="MATE_fam"/>
</dbReference>
<dbReference type="GO" id="GO:0015297">
    <property type="term" value="F:antiporter activity"/>
    <property type="evidence" value="ECO:0007669"/>
    <property type="project" value="UniProtKB-KW"/>
</dbReference>
<keyword evidence="2" id="KW-0813">Transport</keyword>
<dbReference type="InterPro" id="IPR050222">
    <property type="entry name" value="MATE_MdtK"/>
</dbReference>
<evidence type="ECO:0000256" key="6">
    <source>
        <dbReference type="ARBA" id="ARBA00022989"/>
    </source>
</evidence>
<feature type="transmembrane region" description="Helical" evidence="10">
    <location>
        <begin position="90"/>
        <end position="110"/>
    </location>
</feature>
<dbReference type="NCBIfam" id="TIGR00797">
    <property type="entry name" value="matE"/>
    <property type="match status" value="1"/>
</dbReference>
<feature type="transmembrane region" description="Helical" evidence="10">
    <location>
        <begin position="419"/>
        <end position="442"/>
    </location>
</feature>
<dbReference type="Pfam" id="PF01554">
    <property type="entry name" value="MatE"/>
    <property type="match status" value="2"/>
</dbReference>
<evidence type="ECO:0000256" key="3">
    <source>
        <dbReference type="ARBA" id="ARBA00022449"/>
    </source>
</evidence>
<accession>A0A1T4VCU0</accession>
<dbReference type="Proteomes" id="UP000189733">
    <property type="component" value="Unassembled WGS sequence"/>
</dbReference>
<feature type="transmembrane region" description="Helical" evidence="10">
    <location>
        <begin position="192"/>
        <end position="214"/>
    </location>
</feature>
<evidence type="ECO:0000256" key="2">
    <source>
        <dbReference type="ARBA" id="ARBA00022448"/>
    </source>
</evidence>
<dbReference type="PIRSF" id="PIRSF006603">
    <property type="entry name" value="DinF"/>
    <property type="match status" value="1"/>
</dbReference>
<feature type="transmembrane region" description="Helical" evidence="10">
    <location>
        <begin position="284"/>
        <end position="305"/>
    </location>
</feature>
<feature type="transmembrane region" description="Helical" evidence="10">
    <location>
        <begin position="317"/>
        <end position="338"/>
    </location>
</feature>
<name>A0A1T4VCU0_9BACT</name>
<dbReference type="STRING" id="1121442.SAMN02745702_00024"/>